<evidence type="ECO:0000256" key="1">
    <source>
        <dbReference type="SAM" id="MobiDB-lite"/>
    </source>
</evidence>
<proteinExistence type="predicted"/>
<dbReference type="AlphaFoldDB" id="A0A843TJS4"/>
<feature type="region of interest" description="Disordered" evidence="1">
    <location>
        <begin position="20"/>
        <end position="71"/>
    </location>
</feature>
<evidence type="ECO:0000313" key="3">
    <source>
        <dbReference type="Proteomes" id="UP000652761"/>
    </source>
</evidence>
<evidence type="ECO:0000313" key="2">
    <source>
        <dbReference type="EMBL" id="MQL71275.1"/>
    </source>
</evidence>
<feature type="compositionally biased region" description="Polar residues" evidence="1">
    <location>
        <begin position="33"/>
        <end position="52"/>
    </location>
</feature>
<accession>A0A843TJS4</accession>
<sequence>METLPLVKVRCVHRHLILDPGPDPHVSSERGRTQSGWTTVPRLTSPNGSGATRSEAVRRRTDWPAPGRTPNCPRRPIRRALVCESSHSRCGLSRRAQFRVVVLRLLFEPSRSVCESLNSRVFGVVVLQCVLYSRPPTRALQATQCHCPSHHFSLSSRVRLVAANLSPLVARNTPSTGSQGWGSQATVTTSHTGQALKCPLSLALLC</sequence>
<dbReference type="EMBL" id="NMUH01000093">
    <property type="protein sequence ID" value="MQL71275.1"/>
    <property type="molecule type" value="Genomic_DNA"/>
</dbReference>
<reference evidence="2" key="1">
    <citation type="submission" date="2017-07" db="EMBL/GenBank/DDBJ databases">
        <title>Taro Niue Genome Assembly and Annotation.</title>
        <authorList>
            <person name="Atibalentja N."/>
            <person name="Keating K."/>
            <person name="Fields C.J."/>
        </authorList>
    </citation>
    <scope>NUCLEOTIDE SEQUENCE</scope>
    <source>
        <strain evidence="2">Niue_2</strain>
        <tissue evidence="2">Leaf</tissue>
    </source>
</reference>
<organism evidence="2 3">
    <name type="scientific">Colocasia esculenta</name>
    <name type="common">Wild taro</name>
    <name type="synonym">Arum esculentum</name>
    <dbReference type="NCBI Taxonomy" id="4460"/>
    <lineage>
        <taxon>Eukaryota</taxon>
        <taxon>Viridiplantae</taxon>
        <taxon>Streptophyta</taxon>
        <taxon>Embryophyta</taxon>
        <taxon>Tracheophyta</taxon>
        <taxon>Spermatophyta</taxon>
        <taxon>Magnoliopsida</taxon>
        <taxon>Liliopsida</taxon>
        <taxon>Araceae</taxon>
        <taxon>Aroideae</taxon>
        <taxon>Colocasieae</taxon>
        <taxon>Colocasia</taxon>
    </lineage>
</organism>
<protein>
    <submittedName>
        <fullName evidence="2">Uncharacterized protein</fullName>
    </submittedName>
</protein>
<dbReference type="Proteomes" id="UP000652761">
    <property type="component" value="Unassembled WGS sequence"/>
</dbReference>
<name>A0A843TJS4_COLES</name>
<comment type="caution">
    <text evidence="2">The sequence shown here is derived from an EMBL/GenBank/DDBJ whole genome shotgun (WGS) entry which is preliminary data.</text>
</comment>
<gene>
    <name evidence="2" type="ORF">Taro_003579</name>
</gene>
<keyword evidence="3" id="KW-1185">Reference proteome</keyword>